<sequence>MFRFSRSFSPAGFWRAFWCAWVLAFVSAGGGAICSHAVEAGWPEREGEEVLRELRSAAIDGDYHLRFELKVLPRRGKARVLSGELWGSRNAEGPVSRVALYDGAAPRAQAGAAPRAPALAAEVEGAGAVSAAKPPARTLLIQNGVAPRIWVYEAGMASAEPLPESEWHAPLLADAEISAFDLLMPYLYWEDFDFEGGDKVLGRAAYRFLFREPVRAEDASGAGTSPSERLSVRAYFDQQFHALLQSKLIGPDGAVTKTLTVRDLQKKSGQWMLKSIDLRNERTRDKTRFEVREAELGLALEPWIFKPEWLGEPVTLPEPKRP</sequence>
<keyword evidence="2" id="KW-1185">Reference proteome</keyword>
<comment type="caution">
    <text evidence="1">The sequence shown here is derived from an EMBL/GenBank/DDBJ whole genome shotgun (WGS) entry which is preliminary data.</text>
</comment>
<evidence type="ECO:0008006" key="3">
    <source>
        <dbReference type="Google" id="ProtNLM"/>
    </source>
</evidence>
<organism evidence="1 2">
    <name type="scientific">Cephaloticoccus capnophilus</name>
    <dbReference type="NCBI Taxonomy" id="1548208"/>
    <lineage>
        <taxon>Bacteria</taxon>
        <taxon>Pseudomonadati</taxon>
        <taxon>Verrucomicrobiota</taxon>
        <taxon>Opitutia</taxon>
        <taxon>Opitutales</taxon>
        <taxon>Opitutaceae</taxon>
        <taxon>Cephaloticoccus</taxon>
    </lineage>
</organism>
<dbReference type="AlphaFoldDB" id="A0A139STM0"/>
<proteinExistence type="predicted"/>
<evidence type="ECO:0000313" key="2">
    <source>
        <dbReference type="Proteomes" id="UP000071392"/>
    </source>
</evidence>
<dbReference type="EMBL" id="LSZP01000004">
    <property type="protein sequence ID" value="KXU37810.1"/>
    <property type="molecule type" value="Genomic_DNA"/>
</dbReference>
<reference evidence="1 2" key="1">
    <citation type="submission" date="2016-02" db="EMBL/GenBank/DDBJ databases">
        <authorList>
            <person name="Wen L."/>
            <person name="He K."/>
            <person name="Yang H."/>
        </authorList>
    </citation>
    <scope>NUCLEOTIDE SEQUENCE [LARGE SCALE GENOMIC DNA]</scope>
    <source>
        <strain evidence="1 2">CV41</strain>
    </source>
</reference>
<dbReference type="Gene3D" id="2.50.20.10">
    <property type="entry name" value="Lipoprotein localisation LolA/LolB/LppX"/>
    <property type="match status" value="1"/>
</dbReference>
<dbReference type="Proteomes" id="UP000071392">
    <property type="component" value="Unassembled WGS sequence"/>
</dbReference>
<dbReference type="RefSeq" id="WP_068710836.1">
    <property type="nucleotide sequence ID" value="NZ_LSZP01000004.1"/>
</dbReference>
<gene>
    <name evidence="1" type="ORF">AXK12_01215</name>
</gene>
<accession>A0A139STM0</accession>
<name>A0A139STM0_9BACT</name>
<protein>
    <recommendedName>
        <fullName evidence="3">Outer membrane lipoprotein-sorting protein</fullName>
    </recommendedName>
</protein>
<evidence type="ECO:0000313" key="1">
    <source>
        <dbReference type="EMBL" id="KXU37810.1"/>
    </source>
</evidence>